<evidence type="ECO:0000313" key="2">
    <source>
        <dbReference type="Proteomes" id="UP000078492"/>
    </source>
</evidence>
<dbReference type="Proteomes" id="UP000078492">
    <property type="component" value="Unassembled WGS sequence"/>
</dbReference>
<gene>
    <name evidence="1" type="ORF">ALC57_06013</name>
</gene>
<keyword evidence="2" id="KW-1185">Reference proteome</keyword>
<dbReference type="AlphaFoldDB" id="A0A151J9E0"/>
<proteinExistence type="predicted"/>
<organism evidence="1 2">
    <name type="scientific">Trachymyrmex cornetzi</name>
    <dbReference type="NCBI Taxonomy" id="471704"/>
    <lineage>
        <taxon>Eukaryota</taxon>
        <taxon>Metazoa</taxon>
        <taxon>Ecdysozoa</taxon>
        <taxon>Arthropoda</taxon>
        <taxon>Hexapoda</taxon>
        <taxon>Insecta</taxon>
        <taxon>Pterygota</taxon>
        <taxon>Neoptera</taxon>
        <taxon>Endopterygota</taxon>
        <taxon>Hymenoptera</taxon>
        <taxon>Apocrita</taxon>
        <taxon>Aculeata</taxon>
        <taxon>Formicoidea</taxon>
        <taxon>Formicidae</taxon>
        <taxon>Myrmicinae</taxon>
        <taxon>Trachymyrmex</taxon>
    </lineage>
</organism>
<name>A0A151J9E0_9HYME</name>
<evidence type="ECO:0000313" key="1">
    <source>
        <dbReference type="EMBL" id="KYN21637.1"/>
    </source>
</evidence>
<protein>
    <submittedName>
        <fullName evidence="1">Uncharacterized protein</fullName>
    </submittedName>
</protein>
<reference evidence="1 2" key="1">
    <citation type="submission" date="2015-09" db="EMBL/GenBank/DDBJ databases">
        <title>Trachymyrmex cornetzi WGS genome.</title>
        <authorList>
            <person name="Nygaard S."/>
            <person name="Hu H."/>
            <person name="Boomsma J."/>
            <person name="Zhang G."/>
        </authorList>
    </citation>
    <scope>NUCLEOTIDE SEQUENCE [LARGE SCALE GENOMIC DNA]</scope>
    <source>
        <strain evidence="1">Tcor2-1</strain>
        <tissue evidence="1">Whole body</tissue>
    </source>
</reference>
<accession>A0A151J9E0</accession>
<dbReference type="EMBL" id="KQ979425">
    <property type="protein sequence ID" value="KYN21637.1"/>
    <property type="molecule type" value="Genomic_DNA"/>
</dbReference>
<sequence length="116" mass="12991">MSIWKCDILTVIPGRFSRRLPSIKRRAVISISTSLTRVSLPTRSKPIAQWFTASQTFEDGGYSVTWLTEVEVAPRILALARLAFPVRRGSIARTRTVRCLGFLKRSLCSTAHLGVM</sequence>